<dbReference type="OrthoDB" id="74360at2759"/>
<dbReference type="InterPro" id="IPR036188">
    <property type="entry name" value="FAD/NAD-bd_sf"/>
</dbReference>
<proteinExistence type="predicted"/>
<dbReference type="InterPro" id="IPR050982">
    <property type="entry name" value="Auxin_biosynth/cation_transpt"/>
</dbReference>
<dbReference type="SUPFAM" id="SSF54427">
    <property type="entry name" value="NTF2-like"/>
    <property type="match status" value="1"/>
</dbReference>
<dbReference type="GO" id="GO:0004497">
    <property type="term" value="F:monooxygenase activity"/>
    <property type="evidence" value="ECO:0007669"/>
    <property type="project" value="TreeGrafter"/>
</dbReference>
<dbReference type="InterPro" id="IPR032710">
    <property type="entry name" value="NTF2-like_dom_sf"/>
</dbReference>
<keyword evidence="3" id="KW-1185">Reference proteome</keyword>
<dbReference type="Gene3D" id="3.50.50.60">
    <property type="entry name" value="FAD/NAD(P)-binding domain"/>
    <property type="match status" value="1"/>
</dbReference>
<protein>
    <recommendedName>
        <fullName evidence="4">FAD/NAD(P)-binding domain-containing protein</fullName>
    </recommendedName>
</protein>
<dbReference type="GO" id="GO:0050660">
    <property type="term" value="F:flavin adenine dinucleotide binding"/>
    <property type="evidence" value="ECO:0007669"/>
    <property type="project" value="TreeGrafter"/>
</dbReference>
<dbReference type="AlphaFoldDB" id="A0A8H6U3K1"/>
<dbReference type="SUPFAM" id="SSF51905">
    <property type="entry name" value="FAD/NAD(P)-binding domain"/>
    <property type="match status" value="1"/>
</dbReference>
<dbReference type="EMBL" id="JACAZI010000038">
    <property type="protein sequence ID" value="KAF7328132.1"/>
    <property type="molecule type" value="Genomic_DNA"/>
</dbReference>
<dbReference type="Pfam" id="PF13738">
    <property type="entry name" value="Pyr_redox_3"/>
    <property type="match status" value="1"/>
</dbReference>
<evidence type="ECO:0000313" key="2">
    <source>
        <dbReference type="EMBL" id="KAF7328132.1"/>
    </source>
</evidence>
<gene>
    <name evidence="2" type="ORF">MVEN_02570300</name>
</gene>
<reference evidence="2" key="1">
    <citation type="submission" date="2020-05" db="EMBL/GenBank/DDBJ databases">
        <title>Mycena genomes resolve the evolution of fungal bioluminescence.</title>
        <authorList>
            <person name="Tsai I.J."/>
        </authorList>
    </citation>
    <scope>NUCLEOTIDE SEQUENCE</scope>
    <source>
        <strain evidence="2">CCC161011</strain>
    </source>
</reference>
<sequence>MTPDAFQVAASWLRRYTDCIHSGDLPGLVSCFHPEGYLRDILIFTWNTRCLNGHENIAAYLIDTLPAAALTELQLDNRPGLTPEFGGFTVQLGPGKSEPAVSAGFTFLCKQGLGRGYFSLLLSDTGEWTALTVLMALAELQGHEEVLQDEGIYGGHTLAWSDVVREQREAVEKDPYVLIVGGGQTGLNVAAQFKQMKIKSLVIEKNQNLGDNWRKRYPTLSLHSPKASSTMLYQSFPRNWPVFAPRDKMADWLQQYARLQDIVVWTNSRLLPTPTYDDVSKRWTLIIDRNGSLVTLHPAHIIVAAGALGAAYIPSIGGSESFRGTTVHSTEYQGGGLFAGKRVIVVGAGNSAADICQDLCFNGAQSVTMIQRSGTTVVGISSARAILEYLWPDTLPTEVADFIVMAKPLGLMKRMEKATEAQVSERERETHTGLAEAGFNLITGKGLFSLFYEAYGGYCIGCFIGVDVGCAELIRSGQVRIKQGVEISGFAEDLVIFTDGSSLKTDVVIYA</sequence>
<organism evidence="2 3">
    <name type="scientific">Mycena venus</name>
    <dbReference type="NCBI Taxonomy" id="2733690"/>
    <lineage>
        <taxon>Eukaryota</taxon>
        <taxon>Fungi</taxon>
        <taxon>Dikarya</taxon>
        <taxon>Basidiomycota</taxon>
        <taxon>Agaricomycotina</taxon>
        <taxon>Agaricomycetes</taxon>
        <taxon>Agaricomycetidae</taxon>
        <taxon>Agaricales</taxon>
        <taxon>Marasmiineae</taxon>
        <taxon>Mycenaceae</taxon>
        <taxon>Mycena</taxon>
    </lineage>
</organism>
<dbReference type="PANTHER" id="PTHR43539:SF68">
    <property type="entry name" value="FLAVIN-BINDING MONOOXYGENASE-LIKE PROTEIN (AFU_ORTHOLOGUE AFUA_4G09220)"/>
    <property type="match status" value="1"/>
</dbReference>
<evidence type="ECO:0000256" key="1">
    <source>
        <dbReference type="ARBA" id="ARBA00023002"/>
    </source>
</evidence>
<evidence type="ECO:0000313" key="3">
    <source>
        <dbReference type="Proteomes" id="UP000620124"/>
    </source>
</evidence>
<dbReference type="PANTHER" id="PTHR43539">
    <property type="entry name" value="FLAVIN-BINDING MONOOXYGENASE-LIKE PROTEIN (AFU_ORTHOLOGUE AFUA_4G09220)"/>
    <property type="match status" value="1"/>
</dbReference>
<dbReference type="Proteomes" id="UP000620124">
    <property type="component" value="Unassembled WGS sequence"/>
</dbReference>
<evidence type="ECO:0008006" key="4">
    <source>
        <dbReference type="Google" id="ProtNLM"/>
    </source>
</evidence>
<keyword evidence="1" id="KW-0560">Oxidoreductase</keyword>
<comment type="caution">
    <text evidence="2">The sequence shown here is derived from an EMBL/GenBank/DDBJ whole genome shotgun (WGS) entry which is preliminary data.</text>
</comment>
<accession>A0A8H6U3K1</accession>
<name>A0A8H6U3K1_9AGAR</name>